<gene>
    <name evidence="1" type="ORF">M407DRAFT_17847</name>
</gene>
<dbReference type="Proteomes" id="UP000054248">
    <property type="component" value="Unassembled WGS sequence"/>
</dbReference>
<protein>
    <submittedName>
        <fullName evidence="1">Uncharacterized protein</fullName>
    </submittedName>
</protein>
<evidence type="ECO:0000313" key="1">
    <source>
        <dbReference type="EMBL" id="KIO33290.1"/>
    </source>
</evidence>
<sequence>MKNQLLAVQSATTERRITSAGLKESRAPRLSVCEGRPPPTSRRASPALLMAELLGTQKGIEAVAEFIKATGAFTKSGRETWRRALEEDATVMPAPAITVRLLP</sequence>
<dbReference type="EMBL" id="KN822949">
    <property type="protein sequence ID" value="KIO33290.1"/>
    <property type="molecule type" value="Genomic_DNA"/>
</dbReference>
<accession>A0A0C3QKZ5</accession>
<evidence type="ECO:0000313" key="2">
    <source>
        <dbReference type="Proteomes" id="UP000054248"/>
    </source>
</evidence>
<dbReference type="AlphaFoldDB" id="A0A0C3QKZ5"/>
<reference evidence="1 2" key="1">
    <citation type="submission" date="2014-04" db="EMBL/GenBank/DDBJ databases">
        <authorList>
            <consortium name="DOE Joint Genome Institute"/>
            <person name="Kuo A."/>
            <person name="Girlanda M."/>
            <person name="Perotto S."/>
            <person name="Kohler A."/>
            <person name="Nagy L.G."/>
            <person name="Floudas D."/>
            <person name="Copeland A."/>
            <person name="Barry K.W."/>
            <person name="Cichocki N."/>
            <person name="Veneault-Fourrey C."/>
            <person name="LaButti K."/>
            <person name="Lindquist E.A."/>
            <person name="Lipzen A."/>
            <person name="Lundell T."/>
            <person name="Morin E."/>
            <person name="Murat C."/>
            <person name="Sun H."/>
            <person name="Tunlid A."/>
            <person name="Henrissat B."/>
            <person name="Grigoriev I.V."/>
            <person name="Hibbett D.S."/>
            <person name="Martin F."/>
            <person name="Nordberg H.P."/>
            <person name="Cantor M.N."/>
            <person name="Hua S.X."/>
        </authorList>
    </citation>
    <scope>NUCLEOTIDE SEQUENCE [LARGE SCALE GENOMIC DNA]</scope>
    <source>
        <strain evidence="1 2">MUT 4182</strain>
    </source>
</reference>
<organism evidence="1 2">
    <name type="scientific">Tulasnella calospora MUT 4182</name>
    <dbReference type="NCBI Taxonomy" id="1051891"/>
    <lineage>
        <taxon>Eukaryota</taxon>
        <taxon>Fungi</taxon>
        <taxon>Dikarya</taxon>
        <taxon>Basidiomycota</taxon>
        <taxon>Agaricomycotina</taxon>
        <taxon>Agaricomycetes</taxon>
        <taxon>Cantharellales</taxon>
        <taxon>Tulasnellaceae</taxon>
        <taxon>Tulasnella</taxon>
    </lineage>
</organism>
<dbReference type="HOGENOM" id="CLU_2265708_0_0_1"/>
<name>A0A0C3QKZ5_9AGAM</name>
<reference evidence="2" key="2">
    <citation type="submission" date="2015-01" db="EMBL/GenBank/DDBJ databases">
        <title>Evolutionary Origins and Diversification of the Mycorrhizal Mutualists.</title>
        <authorList>
            <consortium name="DOE Joint Genome Institute"/>
            <consortium name="Mycorrhizal Genomics Consortium"/>
            <person name="Kohler A."/>
            <person name="Kuo A."/>
            <person name="Nagy L.G."/>
            <person name="Floudas D."/>
            <person name="Copeland A."/>
            <person name="Barry K.W."/>
            <person name="Cichocki N."/>
            <person name="Veneault-Fourrey C."/>
            <person name="LaButti K."/>
            <person name="Lindquist E.A."/>
            <person name="Lipzen A."/>
            <person name="Lundell T."/>
            <person name="Morin E."/>
            <person name="Murat C."/>
            <person name="Riley R."/>
            <person name="Ohm R."/>
            <person name="Sun H."/>
            <person name="Tunlid A."/>
            <person name="Henrissat B."/>
            <person name="Grigoriev I.V."/>
            <person name="Hibbett D.S."/>
            <person name="Martin F."/>
        </authorList>
    </citation>
    <scope>NUCLEOTIDE SEQUENCE [LARGE SCALE GENOMIC DNA]</scope>
    <source>
        <strain evidence="2">MUT 4182</strain>
    </source>
</reference>
<proteinExistence type="predicted"/>
<dbReference type="OrthoDB" id="3230070at2759"/>
<keyword evidence="2" id="KW-1185">Reference proteome</keyword>